<evidence type="ECO:0008006" key="4">
    <source>
        <dbReference type="Google" id="ProtNLM"/>
    </source>
</evidence>
<dbReference type="KEGG" id="dpt:Deipr_0076"/>
<dbReference type="HOGENOM" id="CLU_1208152_0_0_0"/>
<dbReference type="STRING" id="693977.Deipr_0076"/>
<dbReference type="RefSeq" id="WP_013613861.1">
    <property type="nucleotide sequence ID" value="NC_015161.1"/>
</dbReference>
<feature type="compositionally biased region" description="Low complexity" evidence="1">
    <location>
        <begin position="64"/>
        <end position="87"/>
    </location>
</feature>
<gene>
    <name evidence="2" type="ordered locus">Deipr_0076</name>
</gene>
<organism evidence="2 3">
    <name type="scientific">Deinococcus proteolyticus (strain ATCC 35074 / DSM 20540 / JCM 6276 / NBRC 101906 / NCIMB 13154 / VKM Ac-1939 / CCM 2703 / MRP)</name>
    <dbReference type="NCBI Taxonomy" id="693977"/>
    <lineage>
        <taxon>Bacteria</taxon>
        <taxon>Thermotogati</taxon>
        <taxon>Deinococcota</taxon>
        <taxon>Deinococci</taxon>
        <taxon>Deinococcales</taxon>
        <taxon>Deinococcaceae</taxon>
        <taxon>Deinococcus</taxon>
    </lineage>
</organism>
<dbReference type="InterPro" id="IPR036182">
    <property type="entry name" value="PCuAC_sf"/>
</dbReference>
<name>F0RNF0_DEIPM</name>
<proteinExistence type="predicted"/>
<evidence type="ECO:0000313" key="2">
    <source>
        <dbReference type="EMBL" id="ADY25252.1"/>
    </source>
</evidence>
<reference evidence="2 3" key="2">
    <citation type="journal article" date="2012" name="Stand. Genomic Sci.">
        <title>Complete genome sequence of the orange-red pigmented, radioresistant Deinococcus proteolyticus type strain (MRP(T)).</title>
        <authorList>
            <person name="Copeland A."/>
            <person name="Zeytun A."/>
            <person name="Yassawong M."/>
            <person name="Nolan M."/>
            <person name="Lucas S."/>
            <person name="Hammon N."/>
            <person name="Deshpande S."/>
            <person name="Cheng J.F."/>
            <person name="Han C."/>
            <person name="Tapia R."/>
            <person name="Goodwin L.A."/>
            <person name="Pitluck S."/>
            <person name="Mavromatis K."/>
            <person name="Liolios K."/>
            <person name="Pagani I."/>
            <person name="Ivanova N."/>
            <person name="Mikhailova N."/>
            <person name="Pati A."/>
            <person name="Chen A."/>
            <person name="Palaniappan K."/>
            <person name="Land M."/>
            <person name="Hauser L."/>
            <person name="Jeffries C.D."/>
            <person name="Brambilla E.M."/>
            <person name="Rohde M."/>
            <person name="Sikorski J."/>
            <person name="Pukall R."/>
            <person name="Goker M."/>
            <person name="Detter J.C."/>
            <person name="Woyke T."/>
            <person name="Bristow J."/>
            <person name="Eisen J.A."/>
            <person name="Markowitz V."/>
            <person name="Hugenholtz P."/>
            <person name="Kyrpides N.C."/>
            <person name="Klenk H.P."/>
            <person name="Lapidus A."/>
        </authorList>
    </citation>
    <scope>NUCLEOTIDE SEQUENCE [LARGE SCALE GENOMIC DNA]</scope>
    <source>
        <strain evidence="3">ATCC 35074 / DSM 20540 / JCM 6276 / NBRC 101906 / NCIMB 13154 / VKM Ac-1939 / CCM 2703 / MRP</strain>
    </source>
</reference>
<protein>
    <recommendedName>
        <fullName evidence="4">Copper chaperone PCu(A)C</fullName>
    </recommendedName>
</protein>
<keyword evidence="3" id="KW-1185">Reference proteome</keyword>
<dbReference type="PANTHER" id="PTHR36302:SF1">
    <property type="entry name" value="COPPER CHAPERONE PCU(A)C"/>
    <property type="match status" value="1"/>
</dbReference>
<dbReference type="Proteomes" id="UP000007718">
    <property type="component" value="Chromosome"/>
</dbReference>
<dbReference type="Gene3D" id="2.60.40.1890">
    <property type="entry name" value="PCu(A)C copper chaperone"/>
    <property type="match status" value="1"/>
</dbReference>
<evidence type="ECO:0000256" key="1">
    <source>
        <dbReference type="SAM" id="MobiDB-lite"/>
    </source>
</evidence>
<dbReference type="PANTHER" id="PTHR36302">
    <property type="entry name" value="BLR7088 PROTEIN"/>
    <property type="match status" value="1"/>
</dbReference>
<sequence>MTTGSMIPHPARPARRRGVLLPLLLLPGLLVGCQAPTQETSTSTSSQMSQGSQVTTSETSTPQDSASEASTAHTSTDASAHAGHDMASAATASASAAAEADSAGALPLEVKAATVTAVPPGLTDTAAYITLHNPTDADIVLVGAATPAAGHAMLMQTVTTDASGTSISGMVEVPSLTVPAGGELSMSSAGDHVMLMGLTGALKEGSSLPLTLEAEDGRTLNLSAEVQRP</sequence>
<dbReference type="EMBL" id="CP002536">
    <property type="protein sequence ID" value="ADY25252.1"/>
    <property type="molecule type" value="Genomic_DNA"/>
</dbReference>
<dbReference type="InterPro" id="IPR007410">
    <property type="entry name" value="LpqE-like"/>
</dbReference>
<dbReference type="AlphaFoldDB" id="F0RNF0"/>
<evidence type="ECO:0000313" key="3">
    <source>
        <dbReference type="Proteomes" id="UP000007718"/>
    </source>
</evidence>
<dbReference type="eggNOG" id="COG2847">
    <property type="taxonomic scope" value="Bacteria"/>
</dbReference>
<dbReference type="InterPro" id="IPR058248">
    <property type="entry name" value="Lxx211020-like"/>
</dbReference>
<dbReference type="Pfam" id="PF04314">
    <property type="entry name" value="PCuAC"/>
    <property type="match status" value="1"/>
</dbReference>
<dbReference type="OrthoDB" id="74144at2"/>
<dbReference type="SUPFAM" id="SSF110087">
    <property type="entry name" value="DR1885-like metal-binding protein"/>
    <property type="match status" value="1"/>
</dbReference>
<reference evidence="3" key="1">
    <citation type="submission" date="2011-02" db="EMBL/GenBank/DDBJ databases">
        <title>The complete sequence of chromosome of Deinococcus proteolyticus DSM 20540.</title>
        <authorList>
            <consortium name="US DOE Joint Genome Institute (JGI-PGF)"/>
            <person name="Lucas S."/>
            <person name="Copeland A."/>
            <person name="Lapidus A."/>
            <person name="Bruce D."/>
            <person name="Goodwin L."/>
            <person name="Pitluck S."/>
            <person name="Kyrpides N."/>
            <person name="Mavromatis K."/>
            <person name="Pagani I."/>
            <person name="Ivanova N."/>
            <person name="Ovchinnikova G."/>
            <person name="Zeytun A."/>
            <person name="Detter J.C."/>
            <person name="Han C."/>
            <person name="Land M."/>
            <person name="Hauser L."/>
            <person name="Markowitz V."/>
            <person name="Cheng J.-F."/>
            <person name="Hugenholtz P."/>
            <person name="Woyke T."/>
            <person name="Wu D."/>
            <person name="Pukall R."/>
            <person name="Steenblock K."/>
            <person name="Brambilla E."/>
            <person name="Klenk H.-P."/>
            <person name="Eisen J.A."/>
        </authorList>
    </citation>
    <scope>NUCLEOTIDE SEQUENCE [LARGE SCALE GENOMIC DNA]</scope>
    <source>
        <strain evidence="3">ATCC 35074 / DSM 20540 / JCM 6276 / NBRC 101906 / NCIMB 13154 / VKM Ac-1939 / CCM 2703 / MRP</strain>
    </source>
</reference>
<accession>F0RNF0</accession>
<feature type="compositionally biased region" description="Low complexity" evidence="1">
    <location>
        <begin position="37"/>
        <end position="57"/>
    </location>
</feature>
<feature type="region of interest" description="Disordered" evidence="1">
    <location>
        <begin position="37"/>
        <end position="87"/>
    </location>
</feature>